<evidence type="ECO:0000256" key="2">
    <source>
        <dbReference type="PROSITE-ProRule" id="PRU01091"/>
    </source>
</evidence>
<proteinExistence type="predicted"/>
<dbReference type="Proteomes" id="UP000286576">
    <property type="component" value="Unassembled WGS sequence"/>
</dbReference>
<dbReference type="Gene3D" id="1.10.10.10">
    <property type="entry name" value="Winged helix-like DNA-binding domain superfamily/Winged helix DNA-binding domain"/>
    <property type="match status" value="1"/>
</dbReference>
<dbReference type="PROSITE" id="PS51755">
    <property type="entry name" value="OMPR_PHOB"/>
    <property type="match status" value="1"/>
</dbReference>
<dbReference type="CDD" id="cd00383">
    <property type="entry name" value="trans_reg_C"/>
    <property type="match status" value="1"/>
</dbReference>
<protein>
    <submittedName>
        <fullName evidence="4">Winged helix family transcriptional regulator</fullName>
    </submittedName>
</protein>
<dbReference type="GO" id="GO:0006355">
    <property type="term" value="P:regulation of DNA-templated transcription"/>
    <property type="evidence" value="ECO:0007669"/>
    <property type="project" value="InterPro"/>
</dbReference>
<name>A0A418NR51_9SPHN</name>
<dbReference type="Pfam" id="PF00486">
    <property type="entry name" value="Trans_reg_C"/>
    <property type="match status" value="1"/>
</dbReference>
<evidence type="ECO:0000313" key="4">
    <source>
        <dbReference type="EMBL" id="RIV85211.1"/>
    </source>
</evidence>
<dbReference type="GO" id="GO:0003677">
    <property type="term" value="F:DNA binding"/>
    <property type="evidence" value="ECO:0007669"/>
    <property type="project" value="UniProtKB-UniRule"/>
</dbReference>
<comment type="caution">
    <text evidence="4">The sequence shown here is derived from an EMBL/GenBank/DDBJ whole genome shotgun (WGS) entry which is preliminary data.</text>
</comment>
<accession>A0A418NR51</accession>
<evidence type="ECO:0000256" key="1">
    <source>
        <dbReference type="ARBA" id="ARBA00023125"/>
    </source>
</evidence>
<dbReference type="AlphaFoldDB" id="A0A418NR51"/>
<dbReference type="InterPro" id="IPR016032">
    <property type="entry name" value="Sig_transdc_resp-reg_C-effctor"/>
</dbReference>
<dbReference type="SUPFAM" id="SSF46894">
    <property type="entry name" value="C-terminal effector domain of the bipartite response regulators"/>
    <property type="match status" value="1"/>
</dbReference>
<dbReference type="OrthoDB" id="7595335at2"/>
<feature type="DNA-binding region" description="OmpR/PhoB-type" evidence="2">
    <location>
        <begin position="2"/>
        <end position="100"/>
    </location>
</feature>
<gene>
    <name evidence="4" type="ORF">D2V07_12290</name>
</gene>
<dbReference type="EMBL" id="QXFL01000005">
    <property type="protein sequence ID" value="RIV85211.1"/>
    <property type="molecule type" value="Genomic_DNA"/>
</dbReference>
<dbReference type="SMART" id="SM00862">
    <property type="entry name" value="Trans_reg_C"/>
    <property type="match status" value="1"/>
</dbReference>
<keyword evidence="5" id="KW-1185">Reference proteome</keyword>
<dbReference type="GO" id="GO:0000160">
    <property type="term" value="P:phosphorelay signal transduction system"/>
    <property type="evidence" value="ECO:0007669"/>
    <property type="project" value="InterPro"/>
</dbReference>
<evidence type="ECO:0000259" key="3">
    <source>
        <dbReference type="PROSITE" id="PS51755"/>
    </source>
</evidence>
<dbReference type="InterPro" id="IPR036388">
    <property type="entry name" value="WH-like_DNA-bd_sf"/>
</dbReference>
<keyword evidence="1 2" id="KW-0238">DNA-binding</keyword>
<reference evidence="4 5" key="1">
    <citation type="submission" date="2018-08" db="EMBL/GenBank/DDBJ databases">
        <title>Erythrobacter zhengii sp.nov., a bacterium isolated from deep-sea sediment.</title>
        <authorList>
            <person name="Fang C."/>
            <person name="Wu Y.-H."/>
            <person name="Sun C."/>
            <person name="Wang H."/>
            <person name="Cheng H."/>
            <person name="Meng F.-X."/>
            <person name="Wang C.-S."/>
            <person name="Xu X.-W."/>
        </authorList>
    </citation>
    <scope>NUCLEOTIDE SEQUENCE [LARGE SCALE GENOMIC DNA]</scope>
    <source>
        <strain evidence="4 5">V18</strain>
    </source>
</reference>
<organism evidence="4 5">
    <name type="scientific">Aurantiacibacter zhengii</name>
    <dbReference type="NCBI Taxonomy" id="2307003"/>
    <lineage>
        <taxon>Bacteria</taxon>
        <taxon>Pseudomonadati</taxon>
        <taxon>Pseudomonadota</taxon>
        <taxon>Alphaproteobacteria</taxon>
        <taxon>Sphingomonadales</taxon>
        <taxon>Erythrobacteraceae</taxon>
        <taxon>Aurantiacibacter</taxon>
    </lineage>
</organism>
<dbReference type="InterPro" id="IPR001867">
    <property type="entry name" value="OmpR/PhoB-type_DNA-bd"/>
</dbReference>
<evidence type="ECO:0000313" key="5">
    <source>
        <dbReference type="Proteomes" id="UP000286576"/>
    </source>
</evidence>
<feature type="domain" description="OmpR/PhoB-type" evidence="3">
    <location>
        <begin position="2"/>
        <end position="100"/>
    </location>
</feature>
<sequence length="130" mass="14736">MRRRCHIEPLSLDLLHRDARHGTRWLGLHPPEFALLWRLTETPGERVTPKQLIEDVWRMLHEPETNSVEVHVSRLRAKLALAGCEALVATAPEGGYRLADPGSLMLKGKAAQPGKLDRYLYEPGWAKQDA</sequence>